<dbReference type="GO" id="GO:0006412">
    <property type="term" value="P:translation"/>
    <property type="evidence" value="ECO:0007669"/>
    <property type="project" value="UniProtKB-UniRule"/>
</dbReference>
<dbReference type="CDD" id="cd00487">
    <property type="entry name" value="Pep_deformylase"/>
    <property type="match status" value="1"/>
</dbReference>
<dbReference type="SUPFAM" id="SSF56420">
    <property type="entry name" value="Peptide deformylase"/>
    <property type="match status" value="1"/>
</dbReference>
<dbReference type="Pfam" id="PF01327">
    <property type="entry name" value="Pep_deformylase"/>
    <property type="match status" value="1"/>
</dbReference>
<dbReference type="InterPro" id="IPR023635">
    <property type="entry name" value="Peptide_deformylase"/>
</dbReference>
<evidence type="ECO:0000313" key="4">
    <source>
        <dbReference type="Proteomes" id="UP000184758"/>
    </source>
</evidence>
<dbReference type="GO" id="GO:0042586">
    <property type="term" value="F:peptide deformylase activity"/>
    <property type="evidence" value="ECO:0007669"/>
    <property type="project" value="UniProtKB-UniRule"/>
</dbReference>
<sequence>MSVLSILKYPDPMLTTPTKEVDGITDEIIQLLEDMYETMVASDGIGIAAPQVNSNLRLAIVEIDEESGLFEMINPRIIHSTGETIDVEGCLSFPEIYGTIKRADTIVLRYYDRNGDEYEVEADDYLSRAFQHELEHLDGKLFTDKIIQKIKPEDLETYMEANLE</sequence>
<proteinExistence type="inferred from homology"/>
<evidence type="ECO:0000256" key="2">
    <source>
        <dbReference type="HAMAP-Rule" id="MF_00163"/>
    </source>
</evidence>
<comment type="cofactor">
    <cofactor evidence="2">
        <name>Fe(2+)</name>
        <dbReference type="ChEBI" id="CHEBI:29033"/>
    </cofactor>
    <text evidence="2">Binds 1 Fe(2+) ion.</text>
</comment>
<dbReference type="Proteomes" id="UP000184758">
    <property type="component" value="Unassembled WGS sequence"/>
</dbReference>
<dbReference type="AlphaFoldDB" id="A0A1N6GRV4"/>
<keyword evidence="4" id="KW-1185">Reference proteome</keyword>
<dbReference type="Gene3D" id="3.90.45.10">
    <property type="entry name" value="Peptide deformylase"/>
    <property type="match status" value="1"/>
</dbReference>
<dbReference type="EMBL" id="FSRN01000001">
    <property type="protein sequence ID" value="SIO10269.1"/>
    <property type="molecule type" value="Genomic_DNA"/>
</dbReference>
<dbReference type="eggNOG" id="COG0242">
    <property type="taxonomic scope" value="Bacteria"/>
</dbReference>
<feature type="binding site" evidence="2">
    <location>
        <position position="132"/>
    </location>
    <ligand>
        <name>Fe cation</name>
        <dbReference type="ChEBI" id="CHEBI:24875"/>
    </ligand>
</feature>
<comment type="similarity">
    <text evidence="1 2">Belongs to the polypeptide deformylase family.</text>
</comment>
<dbReference type="STRING" id="28230.SAMN05878443_1387"/>
<keyword evidence="2" id="KW-0378">Hydrolase</keyword>
<dbReference type="InterPro" id="IPR036821">
    <property type="entry name" value="Peptide_deformylase_sf"/>
</dbReference>
<feature type="binding site" evidence="2">
    <location>
        <position position="136"/>
    </location>
    <ligand>
        <name>Fe cation</name>
        <dbReference type="ChEBI" id="CHEBI:24875"/>
    </ligand>
</feature>
<evidence type="ECO:0000313" key="3">
    <source>
        <dbReference type="EMBL" id="SIO10269.1"/>
    </source>
</evidence>
<dbReference type="NCBIfam" id="NF001159">
    <property type="entry name" value="PRK00150.1-3"/>
    <property type="match status" value="1"/>
</dbReference>
<comment type="function">
    <text evidence="2">Removes the formyl group from the N-terminal Met of newly synthesized proteins. Requires at least a dipeptide for an efficient rate of reaction. N-terminal L-methionine is a prerequisite for activity but the enzyme has broad specificity at other positions.</text>
</comment>
<accession>A0A1N6GRV4</accession>
<protein>
    <recommendedName>
        <fullName evidence="2">Peptide deformylase</fullName>
        <shortName evidence="2">PDF</shortName>
        <ecNumber evidence="2">3.5.1.88</ecNumber>
    </recommendedName>
    <alternativeName>
        <fullName evidence="2">Polypeptide deformylase</fullName>
    </alternativeName>
</protein>
<dbReference type="PIRSF" id="PIRSF004749">
    <property type="entry name" value="Pep_def"/>
    <property type="match status" value="1"/>
</dbReference>
<feature type="binding site" evidence="2">
    <location>
        <position position="90"/>
    </location>
    <ligand>
        <name>Fe cation</name>
        <dbReference type="ChEBI" id="CHEBI:24875"/>
    </ligand>
</feature>
<dbReference type="OrthoDB" id="9784988at2"/>
<dbReference type="GO" id="GO:0046872">
    <property type="term" value="F:metal ion binding"/>
    <property type="evidence" value="ECO:0007669"/>
    <property type="project" value="UniProtKB-KW"/>
</dbReference>
<name>A0A1N6GRV4_9LACT</name>
<dbReference type="PANTHER" id="PTHR10458:SF22">
    <property type="entry name" value="PEPTIDE DEFORMYLASE"/>
    <property type="match status" value="1"/>
</dbReference>
<dbReference type="PANTHER" id="PTHR10458">
    <property type="entry name" value="PEPTIDE DEFORMYLASE"/>
    <property type="match status" value="1"/>
</dbReference>
<keyword evidence="2" id="KW-0648">Protein biosynthesis</keyword>
<keyword evidence="2" id="KW-0479">Metal-binding</keyword>
<dbReference type="NCBIfam" id="TIGR00079">
    <property type="entry name" value="pept_deformyl"/>
    <property type="match status" value="1"/>
</dbReference>
<reference evidence="4" key="1">
    <citation type="submission" date="2016-11" db="EMBL/GenBank/DDBJ databases">
        <authorList>
            <person name="Varghese N."/>
            <person name="Submissions S."/>
        </authorList>
    </citation>
    <scope>NUCLEOTIDE SEQUENCE [LARGE SCALE GENOMIC DNA]</scope>
    <source>
        <strain evidence="4">313</strain>
    </source>
</reference>
<dbReference type="RefSeq" id="WP_034548471.1">
    <property type="nucleotide sequence ID" value="NZ_FSRN01000001.1"/>
</dbReference>
<evidence type="ECO:0000256" key="1">
    <source>
        <dbReference type="ARBA" id="ARBA00010759"/>
    </source>
</evidence>
<gene>
    <name evidence="2" type="primary">def</name>
    <name evidence="3" type="ORF">SAMN05878443_1387</name>
</gene>
<organism evidence="3 4">
    <name type="scientific">Carnobacterium alterfunditum</name>
    <dbReference type="NCBI Taxonomy" id="28230"/>
    <lineage>
        <taxon>Bacteria</taxon>
        <taxon>Bacillati</taxon>
        <taxon>Bacillota</taxon>
        <taxon>Bacilli</taxon>
        <taxon>Lactobacillales</taxon>
        <taxon>Carnobacteriaceae</taxon>
        <taxon>Carnobacterium</taxon>
    </lineage>
</organism>
<dbReference type="HAMAP" id="MF_00163">
    <property type="entry name" value="Pep_deformylase"/>
    <property type="match status" value="1"/>
</dbReference>
<dbReference type="EC" id="3.5.1.88" evidence="2"/>
<keyword evidence="2" id="KW-0408">Iron</keyword>
<comment type="catalytic activity">
    <reaction evidence="2">
        <text>N-terminal N-formyl-L-methionyl-[peptide] + H2O = N-terminal L-methionyl-[peptide] + formate</text>
        <dbReference type="Rhea" id="RHEA:24420"/>
        <dbReference type="Rhea" id="RHEA-COMP:10639"/>
        <dbReference type="Rhea" id="RHEA-COMP:10640"/>
        <dbReference type="ChEBI" id="CHEBI:15377"/>
        <dbReference type="ChEBI" id="CHEBI:15740"/>
        <dbReference type="ChEBI" id="CHEBI:49298"/>
        <dbReference type="ChEBI" id="CHEBI:64731"/>
        <dbReference type="EC" id="3.5.1.88"/>
    </reaction>
</comment>
<dbReference type="PRINTS" id="PR01576">
    <property type="entry name" value="PDEFORMYLASE"/>
</dbReference>
<feature type="active site" evidence="2">
    <location>
        <position position="133"/>
    </location>
</feature>